<gene>
    <name evidence="3" type="ORF">Tco_0926909</name>
</gene>
<dbReference type="SUPFAM" id="SSF56672">
    <property type="entry name" value="DNA/RNA polymerases"/>
    <property type="match status" value="1"/>
</dbReference>
<reference evidence="3" key="1">
    <citation type="journal article" date="2022" name="Int. J. Mol. Sci.">
        <title>Draft Genome of Tanacetum Coccineum: Genomic Comparison of Closely Related Tanacetum-Family Plants.</title>
        <authorList>
            <person name="Yamashiro T."/>
            <person name="Shiraishi A."/>
            <person name="Nakayama K."/>
            <person name="Satake H."/>
        </authorList>
    </citation>
    <scope>NUCLEOTIDE SEQUENCE</scope>
</reference>
<feature type="region of interest" description="Disordered" evidence="1">
    <location>
        <begin position="1536"/>
        <end position="1586"/>
    </location>
</feature>
<feature type="compositionally biased region" description="Polar residues" evidence="1">
    <location>
        <begin position="620"/>
        <end position="631"/>
    </location>
</feature>
<feature type="region of interest" description="Disordered" evidence="1">
    <location>
        <begin position="1301"/>
        <end position="1353"/>
    </location>
</feature>
<accession>A0ABQ5DC44</accession>
<feature type="region of interest" description="Disordered" evidence="1">
    <location>
        <begin position="1499"/>
        <end position="1521"/>
    </location>
</feature>
<dbReference type="CDD" id="cd09272">
    <property type="entry name" value="RNase_HI_RT_Ty1"/>
    <property type="match status" value="1"/>
</dbReference>
<evidence type="ECO:0000256" key="1">
    <source>
        <dbReference type="SAM" id="MobiDB-lite"/>
    </source>
</evidence>
<keyword evidence="4" id="KW-1185">Reference proteome</keyword>
<feature type="region of interest" description="Disordered" evidence="1">
    <location>
        <begin position="612"/>
        <end position="633"/>
    </location>
</feature>
<feature type="domain" description="Reverse transcriptase Ty1/copia-type" evidence="2">
    <location>
        <begin position="792"/>
        <end position="1028"/>
    </location>
</feature>
<evidence type="ECO:0000313" key="4">
    <source>
        <dbReference type="Proteomes" id="UP001151760"/>
    </source>
</evidence>
<comment type="caution">
    <text evidence="3">The sequence shown here is derived from an EMBL/GenBank/DDBJ whole genome shotgun (WGS) entry which is preliminary data.</text>
</comment>
<feature type="region of interest" description="Disordered" evidence="1">
    <location>
        <begin position="1437"/>
        <end position="1474"/>
    </location>
</feature>
<feature type="compositionally biased region" description="Low complexity" evidence="1">
    <location>
        <begin position="1308"/>
        <end position="1317"/>
    </location>
</feature>
<sequence length="1614" mass="182138">MASLDYRLNPLFSIKECSSCGTLYTRNCGCSKGGLEDKILVPKPPQNCATCGNTVDGLYCRSCTVVRKCLNEGWYTIHDGNTSESSNDKTNIVSALQEPLVFNQDPGVNFSQSPPQINHNCCYECGDSLDGIFCQRCTCKSCRNGAHYGFNCPPKASIISNPAQCNQTINELPQIFPSVHPTCNSGDENSFTYDSKPNVVDDSPNIFNPHPQPLSKIFMIFNNNIFVVKIAGALMKLFNTNKEILQAREDLMEAIQAFLKAYDHIPPNEKCMALLLAEEKFLKIRQFMREEQNQPEDMQELLLKLMDDLQILKGSQQEKKETTAQGFIPYWNFSMIDDEEARDNFLKDVCTFLRKFSRIPFGVTPKNRPLFYFDDDDDEYAVIWRRPKAITPDEPSEEPKDPLIMGEEELSTIPEKDKFSVEDLVPIPSGSKGVSEDIYDNDHSDAKSLLSQDIPITSPEIDFLSKEFVGELAPIPLGMDEDEFDEEEDDCYNDDTSSDDDSYENVEYVEASPLNLEYDSLEEVNDVDQEEKEFELEDIFQIQDVILREKLLNISRLITNIESLKDNPIPNRVLESPSLVPISITDSGSFFEESDTFLSHLDNSLPEFETFSDHTKETRSGSTTTHANNSPPEYDSFLFEVEPNQGGLISIVISDNSNNPLLESFHFDLDPSFPRPPPEPPDVEISLIIEPDATTVNTGRLDDDDSPMPELEIFHKSDTGIFDEASYDEEGVITDFLQKLNKVQNKSGAHALLSHIQKQQRNNHKDQQHCLFACFLSQEEPKKIVEALQDDNLPHEMKVIGTKWVYKNKRDERGMVVRNKARLVAQGYTQEEGIDYDEVFAPVSRIEAIRLFLAFASFMGFIVYQMDVKSAFLYGTIDEEVYVSQPPGFVDPDHPTKVYKVVKALYGLHQAPRAWYATLSTFLEKHRYKRGTIDKTLFIKRDKKDIMLVQVYVDDIIFGSTNKSWCAEFEALMKSRFQMSSMGELTFFLGLQVKQNKGGIFISQDKYVAEILKKFDLVNVKAAITPMETKLPLTKDEEAFDVDVHLYRSMIGSLMYLTASRPDIMYAVCVCSRFQVTPKTSHLNAVKRIFKYLKGKPHLGLWYPRESPFDLEAFSDSDYGGSNLDRKSTTGGCQFLGQRLISWQCKKQTIVATSTTEAEYVAAANCCGQVLWVQNQLLDYGFNFMNTKIHIDNESTICIVKNPVYHSKTKHIEIRHHFIRDCYEKKLISVEKIHTDLNVADLHSMDEKEECQGNGGNRVSQLMETFTILEEFFTPHWRYLVPPSFTLYTAAKSGGWESFGQEHAAVAQSQPSSSSPQAPTPPPITTPTPPPIPTPTPPSIPSPTPIPDNEPTQDEHIYEEESPIHHYFSPLQEQASSQMPMDDLLHEVPKLISRIDSLEMDLKQTKLTMGNAIVKLVKKVKKLEGFLKRRNLVLTDSEEEEPEVQGRKSQDDPLDSSVQGLVTPPTTKVNTSGEEQVEEISPNTLEAAKTLSKVASLKSRSIDKGRRYKRRKETKGKKVVSSLDFQEEVDAGAEQVNTASAEQVNTASGVNTGSIKHSTGDEQLSTGDEHGSTVGQDKGQREGKAPMISEEQILQKNLACRSNKIGFLTERRGG</sequence>
<feature type="compositionally biased region" description="Pro residues" evidence="1">
    <location>
        <begin position="1318"/>
        <end position="1348"/>
    </location>
</feature>
<name>A0ABQ5DC44_9ASTR</name>
<dbReference type="EMBL" id="BQNB010015142">
    <property type="protein sequence ID" value="GJT36490.1"/>
    <property type="molecule type" value="Genomic_DNA"/>
</dbReference>
<dbReference type="Pfam" id="PF07727">
    <property type="entry name" value="RVT_2"/>
    <property type="match status" value="1"/>
</dbReference>
<proteinExistence type="predicted"/>
<evidence type="ECO:0000259" key="2">
    <source>
        <dbReference type="Pfam" id="PF07727"/>
    </source>
</evidence>
<dbReference type="InterPro" id="IPR043502">
    <property type="entry name" value="DNA/RNA_pol_sf"/>
</dbReference>
<organism evidence="3 4">
    <name type="scientific">Tanacetum coccineum</name>
    <dbReference type="NCBI Taxonomy" id="301880"/>
    <lineage>
        <taxon>Eukaryota</taxon>
        <taxon>Viridiplantae</taxon>
        <taxon>Streptophyta</taxon>
        <taxon>Embryophyta</taxon>
        <taxon>Tracheophyta</taxon>
        <taxon>Spermatophyta</taxon>
        <taxon>Magnoliopsida</taxon>
        <taxon>eudicotyledons</taxon>
        <taxon>Gunneridae</taxon>
        <taxon>Pentapetalae</taxon>
        <taxon>asterids</taxon>
        <taxon>campanulids</taxon>
        <taxon>Asterales</taxon>
        <taxon>Asteraceae</taxon>
        <taxon>Asteroideae</taxon>
        <taxon>Anthemideae</taxon>
        <taxon>Anthemidinae</taxon>
        <taxon>Tanacetum</taxon>
    </lineage>
</organism>
<reference evidence="3" key="2">
    <citation type="submission" date="2022-01" db="EMBL/GenBank/DDBJ databases">
        <authorList>
            <person name="Yamashiro T."/>
            <person name="Shiraishi A."/>
            <person name="Satake H."/>
            <person name="Nakayama K."/>
        </authorList>
    </citation>
    <scope>NUCLEOTIDE SEQUENCE</scope>
</reference>
<feature type="compositionally biased region" description="Basic residues" evidence="1">
    <location>
        <begin position="1506"/>
        <end position="1518"/>
    </location>
</feature>
<dbReference type="Proteomes" id="UP001151760">
    <property type="component" value="Unassembled WGS sequence"/>
</dbReference>
<feature type="compositionally biased region" description="Polar residues" evidence="1">
    <location>
        <begin position="1536"/>
        <end position="1566"/>
    </location>
</feature>
<dbReference type="PANTHER" id="PTHR11439:SF495">
    <property type="entry name" value="REVERSE TRANSCRIPTASE, RNA-DEPENDENT DNA POLYMERASE-RELATED"/>
    <property type="match status" value="1"/>
</dbReference>
<dbReference type="PANTHER" id="PTHR11439">
    <property type="entry name" value="GAG-POL-RELATED RETROTRANSPOSON"/>
    <property type="match status" value="1"/>
</dbReference>
<dbReference type="InterPro" id="IPR013103">
    <property type="entry name" value="RVT_2"/>
</dbReference>
<evidence type="ECO:0000313" key="3">
    <source>
        <dbReference type="EMBL" id="GJT36490.1"/>
    </source>
</evidence>
<feature type="compositionally biased region" description="Polar residues" evidence="1">
    <location>
        <begin position="1456"/>
        <end position="1474"/>
    </location>
</feature>
<protein>
    <submittedName>
        <fullName evidence="3">Ribonuclease H-like domain-containing protein</fullName>
    </submittedName>
</protein>